<feature type="transmembrane region" description="Helical" evidence="6">
    <location>
        <begin position="257"/>
        <end position="277"/>
    </location>
</feature>
<evidence type="ECO:0000256" key="1">
    <source>
        <dbReference type="ARBA" id="ARBA00004141"/>
    </source>
</evidence>
<evidence type="ECO:0000313" key="7">
    <source>
        <dbReference type="EMBL" id="TVY30041.1"/>
    </source>
</evidence>
<name>A0A8H8U155_9HELO</name>
<keyword evidence="8" id="KW-1185">Reference proteome</keyword>
<protein>
    <submittedName>
        <fullName evidence="7">NIPA-like protein</fullName>
    </submittedName>
</protein>
<dbReference type="AlphaFoldDB" id="A0A8H8U155"/>
<feature type="compositionally biased region" description="Polar residues" evidence="5">
    <location>
        <begin position="617"/>
        <end position="633"/>
    </location>
</feature>
<keyword evidence="3 6" id="KW-1133">Transmembrane helix</keyword>
<dbReference type="Pfam" id="PF05653">
    <property type="entry name" value="Mg_trans_NIPA"/>
    <property type="match status" value="1"/>
</dbReference>
<feature type="transmembrane region" description="Helical" evidence="6">
    <location>
        <begin position="418"/>
        <end position="437"/>
    </location>
</feature>
<feature type="region of interest" description="Disordered" evidence="5">
    <location>
        <begin position="32"/>
        <end position="52"/>
    </location>
</feature>
<feature type="transmembrane region" description="Helical" evidence="6">
    <location>
        <begin position="386"/>
        <end position="406"/>
    </location>
</feature>
<feature type="compositionally biased region" description="Acidic residues" evidence="5">
    <location>
        <begin position="474"/>
        <end position="486"/>
    </location>
</feature>
<accession>A0A8H8U155</accession>
<feature type="region of interest" description="Disordered" evidence="5">
    <location>
        <begin position="716"/>
        <end position="741"/>
    </location>
</feature>
<proteinExistence type="predicted"/>
<dbReference type="OrthoDB" id="165382at2759"/>
<dbReference type="PANTHER" id="PTHR12570:SF65">
    <property type="entry name" value="MAGNESIUM TRANSPORTER NIPA9-RELATED"/>
    <property type="match status" value="1"/>
</dbReference>
<evidence type="ECO:0000256" key="2">
    <source>
        <dbReference type="ARBA" id="ARBA00022692"/>
    </source>
</evidence>
<feature type="region of interest" description="Disordered" evidence="5">
    <location>
        <begin position="578"/>
        <end position="659"/>
    </location>
</feature>
<feature type="region of interest" description="Disordered" evidence="5">
    <location>
        <begin position="678"/>
        <end position="704"/>
    </location>
</feature>
<dbReference type="RefSeq" id="XP_031008827.1">
    <property type="nucleotide sequence ID" value="XM_031147532.1"/>
</dbReference>
<evidence type="ECO:0000256" key="3">
    <source>
        <dbReference type="ARBA" id="ARBA00022989"/>
    </source>
</evidence>
<feature type="transmembrane region" description="Helical" evidence="6">
    <location>
        <begin position="449"/>
        <end position="467"/>
    </location>
</feature>
<keyword evidence="4 6" id="KW-0472">Membrane</keyword>
<feature type="transmembrane region" description="Helical" evidence="6">
    <location>
        <begin position="349"/>
        <end position="366"/>
    </location>
</feature>
<dbReference type="GO" id="GO:0016020">
    <property type="term" value="C:membrane"/>
    <property type="evidence" value="ECO:0007669"/>
    <property type="project" value="UniProtKB-SubCell"/>
</dbReference>
<dbReference type="PANTHER" id="PTHR12570">
    <property type="match status" value="1"/>
</dbReference>
<evidence type="ECO:0000313" key="8">
    <source>
        <dbReference type="Proteomes" id="UP000431533"/>
    </source>
</evidence>
<dbReference type="InterPro" id="IPR008521">
    <property type="entry name" value="Mg_trans_NIPA"/>
</dbReference>
<feature type="compositionally biased region" description="Basic residues" evidence="5">
    <location>
        <begin position="685"/>
        <end position="698"/>
    </location>
</feature>
<dbReference type="EMBL" id="QGMH01000011">
    <property type="protein sequence ID" value="TVY30041.1"/>
    <property type="molecule type" value="Genomic_DNA"/>
</dbReference>
<comment type="caution">
    <text evidence="7">The sequence shown here is derived from an EMBL/GenBank/DDBJ whole genome shotgun (WGS) entry which is preliminary data.</text>
</comment>
<dbReference type="GO" id="GO:0015095">
    <property type="term" value="F:magnesium ion transmembrane transporter activity"/>
    <property type="evidence" value="ECO:0007669"/>
    <property type="project" value="InterPro"/>
</dbReference>
<feature type="compositionally biased region" description="Basic and acidic residues" evidence="5">
    <location>
        <begin position="501"/>
        <end position="514"/>
    </location>
</feature>
<dbReference type="Proteomes" id="UP000431533">
    <property type="component" value="Unassembled WGS sequence"/>
</dbReference>
<feature type="transmembrane region" description="Helical" evidence="6">
    <location>
        <begin position="286"/>
        <end position="304"/>
    </location>
</feature>
<feature type="compositionally biased region" description="Polar residues" evidence="5">
    <location>
        <begin position="724"/>
        <end position="741"/>
    </location>
</feature>
<feature type="transmembrane region" description="Helical" evidence="6">
    <location>
        <begin position="324"/>
        <end position="342"/>
    </location>
</feature>
<evidence type="ECO:0000256" key="5">
    <source>
        <dbReference type="SAM" id="MobiDB-lite"/>
    </source>
</evidence>
<dbReference type="SUPFAM" id="SSF103481">
    <property type="entry name" value="Multidrug resistance efflux transporter EmrE"/>
    <property type="match status" value="1"/>
</dbReference>
<feature type="region of interest" description="Disordered" evidence="5">
    <location>
        <begin position="753"/>
        <end position="782"/>
    </location>
</feature>
<evidence type="ECO:0000256" key="6">
    <source>
        <dbReference type="SAM" id="Phobius"/>
    </source>
</evidence>
<keyword evidence="2 6" id="KW-0812">Transmembrane</keyword>
<evidence type="ECO:0000256" key="4">
    <source>
        <dbReference type="ARBA" id="ARBA00023136"/>
    </source>
</evidence>
<organism evidence="7 8">
    <name type="scientific">Lachnellula hyalina</name>
    <dbReference type="NCBI Taxonomy" id="1316788"/>
    <lineage>
        <taxon>Eukaryota</taxon>
        <taxon>Fungi</taxon>
        <taxon>Dikarya</taxon>
        <taxon>Ascomycota</taxon>
        <taxon>Pezizomycotina</taxon>
        <taxon>Leotiomycetes</taxon>
        <taxon>Helotiales</taxon>
        <taxon>Lachnaceae</taxon>
        <taxon>Lachnellula</taxon>
    </lineage>
</organism>
<feature type="compositionally biased region" description="Acidic residues" evidence="5">
    <location>
        <begin position="773"/>
        <end position="782"/>
    </location>
</feature>
<feature type="region of interest" description="Disordered" evidence="5">
    <location>
        <begin position="194"/>
        <end position="221"/>
    </location>
</feature>
<reference evidence="7 8" key="1">
    <citation type="submission" date="2018-05" db="EMBL/GenBank/DDBJ databases">
        <title>Genome sequencing and assembly of the regulated plant pathogen Lachnellula willkommii and related sister species for the development of diagnostic species identification markers.</title>
        <authorList>
            <person name="Giroux E."/>
            <person name="Bilodeau G."/>
        </authorList>
    </citation>
    <scope>NUCLEOTIDE SEQUENCE [LARGE SCALE GENOMIC DNA]</scope>
    <source>
        <strain evidence="7 8">CBS 185.66</strain>
    </source>
</reference>
<comment type="subcellular location">
    <subcellularLocation>
        <location evidence="1">Membrane</location>
        <topology evidence="1">Multi-pass membrane protein</topology>
    </subcellularLocation>
</comment>
<sequence length="782" mass="85283">MFGGEREILRWSYYKGEAIGFDDDFCTNSLVSTKQQQHHHPPPAEHPTSSTTTNIFSSPTFGLWEPEWGAITSKQHCPAAAMYLASETLDATNSIFTAPPLTRAPALLVLDSIVALGNGDSQLQRWSSLIGIVTAIVGNILISFALNIQRYAHIRLHEERSQAREKAKAAMRNAKGGGYGTVETAGHLEIDVENEQDGGGEDDPLRRSFQSMDSQSSTCSQHESSYLQSPYWWGGIILMTVGEAGNFLAYGFAPASIVSPLGVVALISNCVIAPIMLKEPFRLRDFWGVVIAVGGAVTVVLSAKTQEKKLGPHEILGAITTTEFEIYMGVTIFLIGVLLWASPRYGNKTILVDLGLVGLFGGYTALSTKGVASMLSYTLWRALTTPVTYILVVVLVGTAIMQVRYVNKALQRFDSTQVIPVQFVMFTLSVIIGSAILYRDFEKMTRENVGKFIGGCLLTFFGVFLITSGRDRHDDEEDEESEEEAEERIRLADQEPSWEETMDHDGDRRFDSTRRTQNAPPASRRSSKISFADTLSRPRTPHMQSNTSYPSVRVPSSIMSSDGAEETPLLNNAWISSSDDLLTPRHPGMISSSSSPMLPSEAQISPAELLKPAAPDRSSSQGNVHTHPNLQQSPAPPPADRPMTPAARHSIARMMPGPLLSPLSGGLSVVVADSLRRGVDSQGGKKFRRGRLNLRRSKSTTQGLLTHSADVSHEELATSPLKHVSTNEQVSKSLGTESGTEWSRLTRARSLSNTLGDLFRGKRQRLENHDSGGDEEAGPSGS</sequence>
<dbReference type="GeneID" id="41982754"/>
<gene>
    <name evidence="7" type="primary">NIPAL2</name>
    <name evidence="7" type="ORF">LHYA1_G002556</name>
</gene>
<feature type="region of interest" description="Disordered" evidence="5">
    <location>
        <begin position="471"/>
        <end position="564"/>
    </location>
</feature>
<dbReference type="InterPro" id="IPR037185">
    <property type="entry name" value="EmrE-like"/>
</dbReference>
<feature type="transmembrane region" description="Helical" evidence="6">
    <location>
        <begin position="126"/>
        <end position="146"/>
    </location>
</feature>